<comment type="caution">
    <text evidence="2">The sequence shown here is derived from an EMBL/GenBank/DDBJ whole genome shotgun (WGS) entry which is preliminary data.</text>
</comment>
<evidence type="ECO:0000259" key="1">
    <source>
        <dbReference type="Pfam" id="PF06283"/>
    </source>
</evidence>
<accession>A0A918Q3P7</accession>
<dbReference type="InterPro" id="IPR029010">
    <property type="entry name" value="ThuA-like"/>
</dbReference>
<name>A0A918Q3P7_9BACT</name>
<sequence>MNLKNQLILKGFIIALLFLGTFTDTMAQQFNALVFSKTQGFRHQSIATSVRAIQDLSKDNVFSVYTSEDATMFTDKKLEKFDVIILASTTGDILNDEQKEAFKRFVQSGKGVVGIHSATDTEYNWEWYTKLIGGQFMHHPHQQSAILDVVDSNHPSTYHLPKKWLWTDEWYAFKNFNEDVNILIQLNEKTYDPGSKNGQSMGMGDVHPMAWYHEYDGGRIFYTALGHVDGAYEDADFLKHLYGGIWWAAMGYPIQ</sequence>
<gene>
    <name evidence="2" type="ORF">GCM10007049_23590</name>
</gene>
<dbReference type="SUPFAM" id="SSF52317">
    <property type="entry name" value="Class I glutamine amidotransferase-like"/>
    <property type="match status" value="1"/>
</dbReference>
<keyword evidence="3" id="KW-1185">Reference proteome</keyword>
<dbReference type="Proteomes" id="UP000619457">
    <property type="component" value="Unassembled WGS sequence"/>
</dbReference>
<dbReference type="PANTHER" id="PTHR40469">
    <property type="entry name" value="SECRETED GLYCOSYL HYDROLASE"/>
    <property type="match status" value="1"/>
</dbReference>
<dbReference type="RefSeq" id="WP_018472716.1">
    <property type="nucleotide sequence ID" value="NZ_BMWX01000003.1"/>
</dbReference>
<proteinExistence type="predicted"/>
<evidence type="ECO:0000313" key="2">
    <source>
        <dbReference type="EMBL" id="GGZ29635.1"/>
    </source>
</evidence>
<evidence type="ECO:0000313" key="3">
    <source>
        <dbReference type="Proteomes" id="UP000619457"/>
    </source>
</evidence>
<dbReference type="Pfam" id="PF06283">
    <property type="entry name" value="ThuA"/>
    <property type="match status" value="1"/>
</dbReference>
<dbReference type="EMBL" id="BMWX01000003">
    <property type="protein sequence ID" value="GGZ29635.1"/>
    <property type="molecule type" value="Genomic_DNA"/>
</dbReference>
<protein>
    <recommendedName>
        <fullName evidence="1">ThuA-like domain-containing protein</fullName>
    </recommendedName>
</protein>
<organism evidence="2 3">
    <name type="scientific">Echinicola pacifica</name>
    <dbReference type="NCBI Taxonomy" id="346377"/>
    <lineage>
        <taxon>Bacteria</taxon>
        <taxon>Pseudomonadati</taxon>
        <taxon>Bacteroidota</taxon>
        <taxon>Cytophagia</taxon>
        <taxon>Cytophagales</taxon>
        <taxon>Cyclobacteriaceae</taxon>
        <taxon>Echinicola</taxon>
    </lineage>
</organism>
<dbReference type="AlphaFoldDB" id="A0A918Q3P7"/>
<dbReference type="PANTHER" id="PTHR40469:SF2">
    <property type="entry name" value="GALACTOSE-BINDING DOMAIN-LIKE SUPERFAMILY PROTEIN"/>
    <property type="match status" value="1"/>
</dbReference>
<dbReference type="InterPro" id="IPR029062">
    <property type="entry name" value="Class_I_gatase-like"/>
</dbReference>
<reference evidence="2" key="1">
    <citation type="journal article" date="2014" name="Int. J. Syst. Evol. Microbiol.">
        <title>Complete genome sequence of Corynebacterium casei LMG S-19264T (=DSM 44701T), isolated from a smear-ripened cheese.</title>
        <authorList>
            <consortium name="US DOE Joint Genome Institute (JGI-PGF)"/>
            <person name="Walter F."/>
            <person name="Albersmeier A."/>
            <person name="Kalinowski J."/>
            <person name="Ruckert C."/>
        </authorList>
    </citation>
    <scope>NUCLEOTIDE SEQUENCE</scope>
    <source>
        <strain evidence="2">KCTC 12368</strain>
    </source>
</reference>
<reference evidence="2" key="2">
    <citation type="submission" date="2020-09" db="EMBL/GenBank/DDBJ databases">
        <authorList>
            <person name="Sun Q."/>
            <person name="Kim S."/>
        </authorList>
    </citation>
    <scope>NUCLEOTIDE SEQUENCE</scope>
    <source>
        <strain evidence="2">KCTC 12368</strain>
    </source>
</reference>
<dbReference type="Gene3D" id="3.40.50.880">
    <property type="match status" value="1"/>
</dbReference>
<feature type="domain" description="ThuA-like" evidence="1">
    <location>
        <begin position="31"/>
        <end position="248"/>
    </location>
</feature>